<evidence type="ECO:0000256" key="9">
    <source>
        <dbReference type="ARBA" id="ARBA00033776"/>
    </source>
</evidence>
<dbReference type="SUPFAM" id="SSF53271">
    <property type="entry name" value="PRTase-like"/>
    <property type="match status" value="1"/>
</dbReference>
<feature type="binding site" evidence="13">
    <location>
        <position position="375"/>
    </location>
    <ligand>
        <name>Mg(2+)</name>
        <dbReference type="ChEBI" id="CHEBI:18420"/>
    </ligand>
</feature>
<dbReference type="Pfam" id="PF00156">
    <property type="entry name" value="Pribosyltran"/>
    <property type="match status" value="1"/>
</dbReference>
<protein>
    <recommendedName>
        <fullName evidence="8 11">Amidophosphoribosyltransferase</fullName>
        <shortName evidence="11">ATase</shortName>
        <ecNumber evidence="3 11">2.4.2.14</ecNumber>
    </recommendedName>
    <alternativeName>
        <fullName evidence="9 11">Glutamine phosphoribosylpyrophosphate amidotransferase</fullName>
    </alternativeName>
</protein>
<feature type="binding site" evidence="14">
    <location>
        <position position="470"/>
    </location>
    <ligand>
        <name>[4Fe-4S] cluster</name>
        <dbReference type="ChEBI" id="CHEBI:49883"/>
    </ligand>
</feature>
<sequence length="484" mass="53006">MCGIFGIVAAKNSENVEELPILALNGLSALQHRGTESAGLVGSDGITKNQVEIIKGQGLVRDVFTEDSIYKMKDNRLLIGHNRYSTAGKKKSGINCVQPFVVYTARGTVSIAHNGELVDAKKKRKEVLHEGVGLSTDTDSELIAQMVAKSIALNVKCHTGADYGEITRELAATMSALNMSYSLLVMTYDRIYAIRDPFGNRPLCVGTVFDRETGGEIAYCAASESCAFPMNSKINFEVRPGEIVELSENGIRSVWQMKPQSPLAMCIFEYVYFARNDSEIEGQQVQSVREECGRTMALEDTVEADLIGNVPESSLSAAIGYASQSGIPFEPVFHRNSYVGRSFIQPNNEMRQNAIKMKFGVLKKKVNDQRVVLVDDSIVRGNTMKTLVKLLREAGAKEVHLRIASPPVKFPCFMGINIPTRAELIASNKTIEEICEYVGADSVRYLSVEGLLNSVQKGIEKSTTFAVGHCTACLTGNYPTTIEI</sequence>
<evidence type="ECO:0000256" key="12">
    <source>
        <dbReference type="PIRSR" id="PIRSR000485-1"/>
    </source>
</evidence>
<evidence type="ECO:0000259" key="15">
    <source>
        <dbReference type="PROSITE" id="PS51278"/>
    </source>
</evidence>
<evidence type="ECO:0000256" key="1">
    <source>
        <dbReference type="ARBA" id="ARBA00005209"/>
    </source>
</evidence>
<dbReference type="InterPro" id="IPR005854">
    <property type="entry name" value="PurF"/>
</dbReference>
<keyword evidence="7" id="KW-0315">Glutamine amidotransferase</keyword>
<evidence type="ECO:0000256" key="5">
    <source>
        <dbReference type="ARBA" id="ARBA00022679"/>
    </source>
</evidence>
<gene>
    <name evidence="16" type="ORF">Csp3_JD02.015</name>
</gene>
<evidence type="ECO:0000256" key="7">
    <source>
        <dbReference type="ARBA" id="ARBA00022962"/>
    </source>
</evidence>
<dbReference type="GO" id="GO:0046872">
    <property type="term" value="F:metal ion binding"/>
    <property type="evidence" value="ECO:0007669"/>
    <property type="project" value="UniProtKB-KW"/>
</dbReference>
<evidence type="ECO:0000256" key="11">
    <source>
        <dbReference type="PIRNR" id="PIRNR000485"/>
    </source>
</evidence>
<dbReference type="Pfam" id="PF13522">
    <property type="entry name" value="GATase_6"/>
    <property type="match status" value="1"/>
</dbReference>
<evidence type="ECO:0000256" key="3">
    <source>
        <dbReference type="ARBA" id="ARBA00011941"/>
    </source>
</evidence>
<dbReference type="InterPro" id="IPR000836">
    <property type="entry name" value="PRTase_dom"/>
</dbReference>
<keyword evidence="4 11" id="KW-0328">Glycosyltransferase</keyword>
<accession>B6VBU4</accession>
<dbReference type="EC" id="2.4.2.14" evidence="3 11"/>
<dbReference type="GO" id="GO:0051536">
    <property type="term" value="F:iron-sulfur cluster binding"/>
    <property type="evidence" value="ECO:0007669"/>
    <property type="project" value="UniProtKB-KW"/>
</dbReference>
<dbReference type="SUPFAM" id="SSF56235">
    <property type="entry name" value="N-terminal nucleophile aminohydrolases (Ntn hydrolases)"/>
    <property type="match status" value="1"/>
</dbReference>
<evidence type="ECO:0000256" key="14">
    <source>
        <dbReference type="PIRSR" id="PIRSR000485-3"/>
    </source>
</evidence>
<feature type="binding site" evidence="14">
    <location>
        <position position="266"/>
    </location>
    <ligand>
        <name>[4Fe-4S] cluster</name>
        <dbReference type="ChEBI" id="CHEBI:49883"/>
    </ligand>
</feature>
<comment type="cofactor">
    <cofactor evidence="14">
        <name>[4Fe-4S] cluster</name>
        <dbReference type="ChEBI" id="CHEBI:49883"/>
    </cofactor>
    <text evidence="14">Binds 1 [4Fe-4S] cluster per subunit.</text>
</comment>
<feature type="binding site" evidence="14">
    <location>
        <position position="473"/>
    </location>
    <ligand>
        <name>[4Fe-4S] cluster</name>
        <dbReference type="ChEBI" id="CHEBI:49883"/>
    </ligand>
</feature>
<keyword evidence="5 11" id="KW-0808">Transferase</keyword>
<dbReference type="AlphaFoldDB" id="B6VBU4"/>
<feature type="binding site" evidence="13">
    <location>
        <position position="313"/>
    </location>
    <ligand>
        <name>Mg(2+)</name>
        <dbReference type="ChEBI" id="CHEBI:18420"/>
    </ligand>
</feature>
<dbReference type="GO" id="GO:0006189">
    <property type="term" value="P:'de novo' IMP biosynthetic process"/>
    <property type="evidence" value="ECO:0007669"/>
    <property type="project" value="UniProtKB-UniPathway"/>
</dbReference>
<comment type="pathway">
    <text evidence="1 11">Purine metabolism; IMP biosynthesis via de novo pathway; N(1)-(5-phospho-D-ribosyl)glycinamide from 5-phospho-alpha-D-ribose 1-diphosphate: step 1/2.</text>
</comment>
<evidence type="ECO:0000256" key="4">
    <source>
        <dbReference type="ARBA" id="ARBA00022676"/>
    </source>
</evidence>
<comment type="cofactor">
    <cofactor evidence="13">
        <name>Mg(2+)</name>
        <dbReference type="ChEBI" id="CHEBI:18420"/>
    </cofactor>
    <text evidence="13">Binds 1 Mg(2+) ion per subunit.</text>
</comment>
<dbReference type="NCBIfam" id="TIGR01134">
    <property type="entry name" value="purF"/>
    <property type="match status" value="1"/>
</dbReference>
<dbReference type="CDD" id="cd06223">
    <property type="entry name" value="PRTases_typeI"/>
    <property type="match status" value="1"/>
</dbReference>
<evidence type="ECO:0000256" key="6">
    <source>
        <dbReference type="ARBA" id="ARBA00022755"/>
    </source>
</evidence>
<comment type="catalytic activity">
    <reaction evidence="10">
        <text>5-phospho-beta-D-ribosylamine + L-glutamate + diphosphate = 5-phospho-alpha-D-ribose 1-diphosphate + L-glutamine + H2O</text>
        <dbReference type="Rhea" id="RHEA:14905"/>
        <dbReference type="ChEBI" id="CHEBI:15377"/>
        <dbReference type="ChEBI" id="CHEBI:29985"/>
        <dbReference type="ChEBI" id="CHEBI:33019"/>
        <dbReference type="ChEBI" id="CHEBI:58017"/>
        <dbReference type="ChEBI" id="CHEBI:58359"/>
        <dbReference type="ChEBI" id="CHEBI:58681"/>
        <dbReference type="EC" id="2.4.2.14"/>
    </reaction>
    <physiologicalReaction direction="right-to-left" evidence="10">
        <dbReference type="Rhea" id="RHEA:14907"/>
    </physiologicalReaction>
</comment>
<name>B6VBU4_9PELO</name>
<keyword evidence="13" id="KW-0479">Metal-binding</keyword>
<dbReference type="GO" id="GO:0009113">
    <property type="term" value="P:purine nucleobase biosynthetic process"/>
    <property type="evidence" value="ECO:0007669"/>
    <property type="project" value="InterPro"/>
</dbReference>
<feature type="active site" description="Nucleophile" evidence="12">
    <location>
        <position position="2"/>
    </location>
</feature>
<keyword evidence="14" id="KW-0408">Iron</keyword>
<dbReference type="PIRSF" id="PIRSF000485">
    <property type="entry name" value="Amd_phspho_trans"/>
    <property type="match status" value="1"/>
</dbReference>
<evidence type="ECO:0000256" key="13">
    <source>
        <dbReference type="PIRSR" id="PIRSR000485-2"/>
    </source>
</evidence>
<evidence type="ECO:0000313" key="16">
    <source>
        <dbReference type="EMBL" id="ACI49187.1"/>
    </source>
</evidence>
<feature type="domain" description="Glutamine amidotransferase type-2" evidence="15">
    <location>
        <begin position="2"/>
        <end position="249"/>
    </location>
</feature>
<dbReference type="EMBL" id="FJ362376">
    <property type="protein sequence ID" value="ACI49187.1"/>
    <property type="molecule type" value="Genomic_DNA"/>
</dbReference>
<dbReference type="Gene3D" id="3.60.20.10">
    <property type="entry name" value="Glutamine Phosphoribosylpyrophosphate, subunit 1, domain 1"/>
    <property type="match status" value="1"/>
</dbReference>
<keyword evidence="14" id="KW-0411">Iron-sulfur</keyword>
<dbReference type="PANTHER" id="PTHR11907">
    <property type="entry name" value="AMIDOPHOSPHORIBOSYLTRANSFERASE"/>
    <property type="match status" value="1"/>
</dbReference>
<evidence type="ECO:0000256" key="2">
    <source>
        <dbReference type="ARBA" id="ARBA00010138"/>
    </source>
</evidence>
<dbReference type="MEROPS" id="C44.001"/>
<dbReference type="GO" id="GO:0004044">
    <property type="term" value="F:amidophosphoribosyltransferase activity"/>
    <property type="evidence" value="ECO:0007669"/>
    <property type="project" value="UniProtKB-EC"/>
</dbReference>
<comment type="similarity">
    <text evidence="2 11">In the C-terminal section; belongs to the purine/pyrimidine phosphoribosyltransferase family.</text>
</comment>
<keyword evidence="13" id="KW-0460">Magnesium</keyword>
<keyword evidence="6 11" id="KW-0658">Purine biosynthesis</keyword>
<dbReference type="Gene3D" id="3.40.50.2020">
    <property type="match status" value="1"/>
</dbReference>
<feature type="binding site" evidence="14">
    <location>
        <position position="412"/>
    </location>
    <ligand>
        <name>[4Fe-4S] cluster</name>
        <dbReference type="ChEBI" id="CHEBI:49883"/>
    </ligand>
</feature>
<proteinExistence type="inferred from homology"/>
<dbReference type="InterPro" id="IPR029057">
    <property type="entry name" value="PRTase-like"/>
</dbReference>
<evidence type="ECO:0000256" key="8">
    <source>
        <dbReference type="ARBA" id="ARBA00033770"/>
    </source>
</evidence>
<reference evidence="16" key="1">
    <citation type="journal article" date="2008" name="Genome Res.">
        <title>Multigenome DNA sequence conservation identifies Hox cis-regulatory elements.</title>
        <authorList>
            <person name="Kuntz S.G."/>
            <person name="Schwarz E.M."/>
            <person name="DeModena J.A."/>
            <person name="De Buysscher T."/>
            <person name="Trout D."/>
            <person name="Shizuya H."/>
            <person name="Sternberg P.W."/>
            <person name="Wold B.J."/>
        </authorList>
    </citation>
    <scope>NUCLEOTIDE SEQUENCE</scope>
    <source>
        <strain evidence="16">PS1010</strain>
    </source>
</reference>
<dbReference type="PROSITE" id="PS51278">
    <property type="entry name" value="GATASE_TYPE_2"/>
    <property type="match status" value="1"/>
</dbReference>
<evidence type="ECO:0000256" key="10">
    <source>
        <dbReference type="ARBA" id="ARBA00048545"/>
    </source>
</evidence>
<feature type="binding site" evidence="13">
    <location>
        <position position="376"/>
    </location>
    <ligand>
        <name>Mg(2+)</name>
        <dbReference type="ChEBI" id="CHEBI:18420"/>
    </ligand>
</feature>
<dbReference type="HAMAP" id="MF_01931">
    <property type="entry name" value="PurF"/>
    <property type="match status" value="1"/>
</dbReference>
<dbReference type="InterPro" id="IPR029055">
    <property type="entry name" value="Ntn_hydrolases_N"/>
</dbReference>
<dbReference type="UniPathway" id="UPA00074">
    <property type="reaction ID" value="UER00124"/>
</dbReference>
<dbReference type="InterPro" id="IPR017932">
    <property type="entry name" value="GATase_2_dom"/>
</dbReference>
<organism evidence="16">
    <name type="scientific">Caenorhabditis angaria</name>
    <dbReference type="NCBI Taxonomy" id="860376"/>
    <lineage>
        <taxon>Eukaryota</taxon>
        <taxon>Metazoa</taxon>
        <taxon>Ecdysozoa</taxon>
        <taxon>Nematoda</taxon>
        <taxon>Chromadorea</taxon>
        <taxon>Rhabditida</taxon>
        <taxon>Rhabditina</taxon>
        <taxon>Rhabditomorpha</taxon>
        <taxon>Rhabditoidea</taxon>
        <taxon>Rhabditidae</taxon>
        <taxon>Peloderinae</taxon>
        <taxon>Caenorhabditis</taxon>
    </lineage>
</organism>